<evidence type="ECO:0000256" key="1">
    <source>
        <dbReference type="SAM" id="MobiDB-lite"/>
    </source>
</evidence>
<dbReference type="HOGENOM" id="CLU_1593948_0_0_1"/>
<feature type="transmembrane region" description="Helical" evidence="2">
    <location>
        <begin position="79"/>
        <end position="107"/>
    </location>
</feature>
<reference evidence="3" key="2">
    <citation type="journal article" date="2008" name="Genome Biol.">
        <title>Improved genome assembly and evidence-based global gene model set for the chordate Ciona intestinalis: new insight into intron and operon populations.</title>
        <authorList>
            <person name="Satou Y."/>
            <person name="Mineta K."/>
            <person name="Ogasawara M."/>
            <person name="Sasakura Y."/>
            <person name="Shoguchi E."/>
            <person name="Ueno K."/>
            <person name="Yamada L."/>
            <person name="Matsumoto J."/>
            <person name="Wasserscheid J."/>
            <person name="Dewar K."/>
            <person name="Wiley G.B."/>
            <person name="Macmil S.L."/>
            <person name="Roe B.A."/>
            <person name="Zeller R.W."/>
            <person name="Hastings K.E."/>
            <person name="Lemaire P."/>
            <person name="Lindquist E."/>
            <person name="Endo T."/>
            <person name="Hotta K."/>
            <person name="Inaba K."/>
        </authorList>
    </citation>
    <scope>NUCLEOTIDE SEQUENCE [LARGE SCALE GENOMIC DNA]</scope>
    <source>
        <strain evidence="3">wild type</strain>
    </source>
</reference>
<dbReference type="InParanoid" id="F6V5C3"/>
<dbReference type="Proteomes" id="UP000008144">
    <property type="component" value="Chromosome 1"/>
</dbReference>
<keyword evidence="2" id="KW-1133">Transmembrane helix</keyword>
<evidence type="ECO:0000313" key="4">
    <source>
        <dbReference type="Proteomes" id="UP000008144"/>
    </source>
</evidence>
<dbReference type="InterPro" id="IPR030417">
    <property type="entry name" value="MS4A"/>
</dbReference>
<keyword evidence="4" id="KW-1185">Reference proteome</keyword>
<dbReference type="PANTHER" id="PTHR23320">
    <property type="entry name" value="MEMBRANE-SPANNING 4-DOMAINS SUBFAMILY A MS4A -RELATED"/>
    <property type="match status" value="1"/>
</dbReference>
<dbReference type="EMBL" id="EAAA01000068">
    <property type="status" value="NOT_ANNOTATED_CDS"/>
    <property type="molecule type" value="Genomic_DNA"/>
</dbReference>
<name>F6V5C3_CIOIN</name>
<organism evidence="3 4">
    <name type="scientific">Ciona intestinalis</name>
    <name type="common">Transparent sea squirt</name>
    <name type="synonym">Ascidia intestinalis</name>
    <dbReference type="NCBI Taxonomy" id="7719"/>
    <lineage>
        <taxon>Eukaryota</taxon>
        <taxon>Metazoa</taxon>
        <taxon>Chordata</taxon>
        <taxon>Tunicata</taxon>
        <taxon>Ascidiacea</taxon>
        <taxon>Phlebobranchia</taxon>
        <taxon>Cionidae</taxon>
        <taxon>Ciona</taxon>
    </lineage>
</organism>
<feature type="compositionally biased region" description="Polar residues" evidence="1">
    <location>
        <begin position="143"/>
        <end position="153"/>
    </location>
</feature>
<dbReference type="Ensembl" id="ENSCINT00000012373.3">
    <property type="protein sequence ID" value="ENSCINP00000012373.3"/>
    <property type="gene ID" value="ENSCING00000005993.3"/>
</dbReference>
<accession>F6V5C3</accession>
<dbReference type="AlphaFoldDB" id="F6V5C3"/>
<keyword evidence="2" id="KW-0812">Transmembrane</keyword>
<reference evidence="3" key="4">
    <citation type="submission" date="2025-09" db="UniProtKB">
        <authorList>
            <consortium name="Ensembl"/>
        </authorList>
    </citation>
    <scope>IDENTIFICATION</scope>
</reference>
<evidence type="ECO:0000313" key="3">
    <source>
        <dbReference type="Ensembl" id="ENSCINP00000012373.3"/>
    </source>
</evidence>
<feature type="transmembrane region" description="Helical" evidence="2">
    <location>
        <begin position="6"/>
        <end position="34"/>
    </location>
</feature>
<keyword evidence="2" id="KW-0472">Membrane</keyword>
<proteinExistence type="predicted"/>
<dbReference type="PANTHER" id="PTHR23320:SF158">
    <property type="entry name" value="CREB-BINDING PROTEIN-LIKE ISOFORM X1"/>
    <property type="match status" value="1"/>
</dbReference>
<sequence>MGFVIYILAALGASTGGVYMGMWAGALYCVAGVLGIHAGKGPTRRLVIAGMVVSIVSCILAFVIMCTGISAMIGLTLNVLPLIMIFRLIVAIAGLGEFITSIVFSAFCCGAVCCGKKDYAAVPANTVVLTTVPANQPIVGYQPQTGYPPQSQKPEGEIPPEYKLVQE</sequence>
<evidence type="ECO:0000256" key="2">
    <source>
        <dbReference type="SAM" id="Phobius"/>
    </source>
</evidence>
<reference evidence="3" key="3">
    <citation type="submission" date="2025-08" db="UniProtKB">
        <authorList>
            <consortium name="Ensembl"/>
        </authorList>
    </citation>
    <scope>IDENTIFICATION</scope>
</reference>
<protein>
    <submittedName>
        <fullName evidence="3">Uncharacterized protein</fullName>
    </submittedName>
</protein>
<reference evidence="4" key="1">
    <citation type="journal article" date="2002" name="Science">
        <title>The draft genome of Ciona intestinalis: insights into chordate and vertebrate origins.</title>
        <authorList>
            <person name="Dehal P."/>
            <person name="Satou Y."/>
            <person name="Campbell R.K."/>
            <person name="Chapman J."/>
            <person name="Degnan B."/>
            <person name="De Tomaso A."/>
            <person name="Davidson B."/>
            <person name="Di Gregorio A."/>
            <person name="Gelpke M."/>
            <person name="Goodstein D.M."/>
            <person name="Harafuji N."/>
            <person name="Hastings K.E."/>
            <person name="Ho I."/>
            <person name="Hotta K."/>
            <person name="Huang W."/>
            <person name="Kawashima T."/>
            <person name="Lemaire P."/>
            <person name="Martinez D."/>
            <person name="Meinertzhagen I.A."/>
            <person name="Necula S."/>
            <person name="Nonaka M."/>
            <person name="Putnam N."/>
            <person name="Rash S."/>
            <person name="Saiga H."/>
            <person name="Satake M."/>
            <person name="Terry A."/>
            <person name="Yamada L."/>
            <person name="Wang H.G."/>
            <person name="Awazu S."/>
            <person name="Azumi K."/>
            <person name="Boore J."/>
            <person name="Branno M."/>
            <person name="Chin-Bow S."/>
            <person name="DeSantis R."/>
            <person name="Doyle S."/>
            <person name="Francino P."/>
            <person name="Keys D.N."/>
            <person name="Haga S."/>
            <person name="Hayashi H."/>
            <person name="Hino K."/>
            <person name="Imai K.S."/>
            <person name="Inaba K."/>
            <person name="Kano S."/>
            <person name="Kobayashi K."/>
            <person name="Kobayashi M."/>
            <person name="Lee B.I."/>
            <person name="Makabe K.W."/>
            <person name="Manohar C."/>
            <person name="Matassi G."/>
            <person name="Medina M."/>
            <person name="Mochizuki Y."/>
            <person name="Mount S."/>
            <person name="Morishita T."/>
            <person name="Miura S."/>
            <person name="Nakayama A."/>
            <person name="Nishizaka S."/>
            <person name="Nomoto H."/>
            <person name="Ohta F."/>
            <person name="Oishi K."/>
            <person name="Rigoutsos I."/>
            <person name="Sano M."/>
            <person name="Sasaki A."/>
            <person name="Sasakura Y."/>
            <person name="Shoguchi E."/>
            <person name="Shin-i T."/>
            <person name="Spagnuolo A."/>
            <person name="Stainier D."/>
            <person name="Suzuki M.M."/>
            <person name="Tassy O."/>
            <person name="Takatori N."/>
            <person name="Tokuoka M."/>
            <person name="Yagi K."/>
            <person name="Yoshizaki F."/>
            <person name="Wada S."/>
            <person name="Zhang C."/>
            <person name="Hyatt P.D."/>
            <person name="Larimer F."/>
            <person name="Detter C."/>
            <person name="Doggett N."/>
            <person name="Glavina T."/>
            <person name="Hawkins T."/>
            <person name="Richardson P."/>
            <person name="Lucas S."/>
            <person name="Kohara Y."/>
            <person name="Levine M."/>
            <person name="Satoh N."/>
            <person name="Rokhsar D.S."/>
        </authorList>
    </citation>
    <scope>NUCLEOTIDE SEQUENCE [LARGE SCALE GENOMIC DNA]</scope>
</reference>
<dbReference type="OMA" id="PLIMIFR"/>
<feature type="transmembrane region" description="Helical" evidence="2">
    <location>
        <begin position="46"/>
        <end position="73"/>
    </location>
</feature>
<dbReference type="GeneTree" id="ENSGT00660000097117"/>
<feature type="region of interest" description="Disordered" evidence="1">
    <location>
        <begin position="143"/>
        <end position="167"/>
    </location>
</feature>